<comment type="caution">
    <text evidence="6">The sequence shown here is derived from an EMBL/GenBank/DDBJ whole genome shotgun (WGS) entry which is preliminary data.</text>
</comment>
<dbReference type="Pfam" id="PF09685">
    <property type="entry name" value="MamF_MmsF"/>
    <property type="match status" value="1"/>
</dbReference>
<dbReference type="AlphaFoldDB" id="A0A967AE81"/>
<feature type="transmembrane region" description="Helical" evidence="5">
    <location>
        <begin position="20"/>
        <end position="47"/>
    </location>
</feature>
<dbReference type="EMBL" id="JAANAS010000039">
    <property type="protein sequence ID" value="NGZ89653.1"/>
    <property type="molecule type" value="Genomic_DNA"/>
</dbReference>
<comment type="subcellular location">
    <subcellularLocation>
        <location evidence="1">Membrane</location>
        <topology evidence="1">Multi-pass membrane protein</topology>
    </subcellularLocation>
</comment>
<sequence>MQIEQLSRQLDATEKQKASLAYVISLIIVIASLPLPIAGFLATLGYAKVQQKYSNFVRFHCWQAVLSQLILLAFTSVFWGWSIQILMSSQEITNKYLYFAAFLIIFVIIESVFAIVSAYQIEQGKHPKWWIIGSYLDQRIGDVEKY</sequence>
<dbReference type="InterPro" id="IPR019109">
    <property type="entry name" value="MamF_MmsF"/>
</dbReference>
<evidence type="ECO:0000256" key="2">
    <source>
        <dbReference type="ARBA" id="ARBA00022692"/>
    </source>
</evidence>
<dbReference type="RefSeq" id="WP_166399911.1">
    <property type="nucleotide sequence ID" value="NZ_JAANAS010000039.1"/>
</dbReference>
<evidence type="ECO:0000313" key="7">
    <source>
        <dbReference type="Proteomes" id="UP000643701"/>
    </source>
</evidence>
<evidence type="ECO:0000256" key="3">
    <source>
        <dbReference type="ARBA" id="ARBA00022989"/>
    </source>
</evidence>
<keyword evidence="3 5" id="KW-1133">Transmembrane helix</keyword>
<name>A0A967AE81_9FLAO</name>
<keyword evidence="4 5" id="KW-0472">Membrane</keyword>
<keyword evidence="7" id="KW-1185">Reference proteome</keyword>
<accession>A0A967AE81</accession>
<dbReference type="Proteomes" id="UP000643701">
    <property type="component" value="Unassembled WGS sequence"/>
</dbReference>
<reference evidence="6" key="1">
    <citation type="submission" date="2020-03" db="EMBL/GenBank/DDBJ databases">
        <title>Psychroflexus Maritimus sp. nov., isolate from marine sediment.</title>
        <authorList>
            <person name="Zhong Y.-L."/>
        </authorList>
    </citation>
    <scope>NUCLEOTIDE SEQUENCE</scope>
    <source>
        <strain evidence="6">C1</strain>
    </source>
</reference>
<organism evidence="6 7">
    <name type="scientific">Psychroflexus maritimus</name>
    <dbReference type="NCBI Taxonomy" id="2714865"/>
    <lineage>
        <taxon>Bacteria</taxon>
        <taxon>Pseudomonadati</taxon>
        <taxon>Bacteroidota</taxon>
        <taxon>Flavobacteriia</taxon>
        <taxon>Flavobacteriales</taxon>
        <taxon>Flavobacteriaceae</taxon>
        <taxon>Psychroflexus</taxon>
    </lineage>
</organism>
<feature type="transmembrane region" description="Helical" evidence="5">
    <location>
        <begin position="96"/>
        <end position="119"/>
    </location>
</feature>
<evidence type="ECO:0000256" key="4">
    <source>
        <dbReference type="ARBA" id="ARBA00023136"/>
    </source>
</evidence>
<evidence type="ECO:0000313" key="6">
    <source>
        <dbReference type="EMBL" id="NGZ89653.1"/>
    </source>
</evidence>
<proteinExistence type="predicted"/>
<feature type="transmembrane region" description="Helical" evidence="5">
    <location>
        <begin position="59"/>
        <end position="81"/>
    </location>
</feature>
<keyword evidence="2 5" id="KW-0812">Transmembrane</keyword>
<evidence type="ECO:0008006" key="8">
    <source>
        <dbReference type="Google" id="ProtNLM"/>
    </source>
</evidence>
<gene>
    <name evidence="6" type="ORF">G7034_05245</name>
</gene>
<protein>
    <recommendedName>
        <fullName evidence="8">DUF4870 domain-containing protein</fullName>
    </recommendedName>
</protein>
<evidence type="ECO:0000256" key="1">
    <source>
        <dbReference type="ARBA" id="ARBA00004141"/>
    </source>
</evidence>
<evidence type="ECO:0000256" key="5">
    <source>
        <dbReference type="SAM" id="Phobius"/>
    </source>
</evidence>